<evidence type="ECO:0000313" key="1">
    <source>
        <dbReference type="EMBL" id="NYE94030.1"/>
    </source>
</evidence>
<gene>
    <name evidence="1" type="ORF">FHU41_000251</name>
</gene>
<proteinExistence type="predicted"/>
<comment type="caution">
    <text evidence="1">The sequence shown here is derived from an EMBL/GenBank/DDBJ whole genome shotgun (WGS) entry which is preliminary data.</text>
</comment>
<organism evidence="1 2">
    <name type="scientific">Psychromicrobium silvestre</name>
    <dbReference type="NCBI Taxonomy" id="1645614"/>
    <lineage>
        <taxon>Bacteria</taxon>
        <taxon>Bacillati</taxon>
        <taxon>Actinomycetota</taxon>
        <taxon>Actinomycetes</taxon>
        <taxon>Micrococcales</taxon>
        <taxon>Micrococcaceae</taxon>
        <taxon>Psychromicrobium</taxon>
    </lineage>
</organism>
<sequence>MKRGLHGAAMILFNRKEHGETSANFDVVAITT</sequence>
<dbReference type="EMBL" id="JACBYQ010000001">
    <property type="protein sequence ID" value="NYE94030.1"/>
    <property type="molecule type" value="Genomic_DNA"/>
</dbReference>
<dbReference type="Proteomes" id="UP000521748">
    <property type="component" value="Unassembled WGS sequence"/>
</dbReference>
<dbReference type="AlphaFoldDB" id="A0A7Y9LR28"/>
<name>A0A7Y9LR28_9MICC</name>
<reference evidence="1 2" key="1">
    <citation type="submission" date="2020-07" db="EMBL/GenBank/DDBJ databases">
        <title>Sequencing the genomes of 1000 actinobacteria strains.</title>
        <authorList>
            <person name="Klenk H.-P."/>
        </authorList>
    </citation>
    <scope>NUCLEOTIDE SEQUENCE [LARGE SCALE GENOMIC DNA]</scope>
    <source>
        <strain evidence="1 2">DSM 102047</strain>
    </source>
</reference>
<keyword evidence="2" id="KW-1185">Reference proteome</keyword>
<evidence type="ECO:0000313" key="2">
    <source>
        <dbReference type="Proteomes" id="UP000521748"/>
    </source>
</evidence>
<protein>
    <submittedName>
        <fullName evidence="1">Uncharacterized protein</fullName>
    </submittedName>
</protein>
<accession>A0A7Y9LR28</accession>